<dbReference type="InterPro" id="IPR036909">
    <property type="entry name" value="Cyt_c-like_dom_sf"/>
</dbReference>
<gene>
    <name evidence="2" type="ORF">A0U93_13200</name>
</gene>
<proteinExistence type="predicted"/>
<evidence type="ECO:0000313" key="3">
    <source>
        <dbReference type="Proteomes" id="UP000188604"/>
    </source>
</evidence>
<dbReference type="PROSITE" id="PS51007">
    <property type="entry name" value="CYTC"/>
    <property type="match status" value="1"/>
</dbReference>
<evidence type="ECO:0000256" key="1">
    <source>
        <dbReference type="SAM" id="MobiDB-lite"/>
    </source>
</evidence>
<reference evidence="2 3" key="1">
    <citation type="submission" date="2016-03" db="EMBL/GenBank/DDBJ databases">
        <title>Acetic acid bacteria sequencing.</title>
        <authorList>
            <person name="Brandt J."/>
            <person name="Jakob F."/>
            <person name="Vogel R.F."/>
        </authorList>
    </citation>
    <scope>NUCLEOTIDE SEQUENCE [LARGE SCALE GENOMIC DNA]</scope>
    <source>
        <strain evidence="2 3">NBRC 101099</strain>
    </source>
</reference>
<feature type="compositionally biased region" description="Basic and acidic residues" evidence="1">
    <location>
        <begin position="130"/>
        <end position="146"/>
    </location>
</feature>
<dbReference type="GO" id="GO:0009055">
    <property type="term" value="F:electron transfer activity"/>
    <property type="evidence" value="ECO:0007669"/>
    <property type="project" value="InterPro"/>
</dbReference>
<dbReference type="KEGG" id="nch:A0U93_13200"/>
<dbReference type="InterPro" id="IPR051459">
    <property type="entry name" value="Cytochrome_c-type_DH"/>
</dbReference>
<dbReference type="PANTHER" id="PTHR35008:SF4">
    <property type="entry name" value="BLL4482 PROTEIN"/>
    <property type="match status" value="1"/>
</dbReference>
<evidence type="ECO:0000313" key="2">
    <source>
        <dbReference type="EMBL" id="AQS88714.1"/>
    </source>
</evidence>
<dbReference type="EMBL" id="CP014691">
    <property type="protein sequence ID" value="AQS88714.1"/>
    <property type="molecule type" value="Genomic_DNA"/>
</dbReference>
<dbReference type="Gene3D" id="1.10.760.10">
    <property type="entry name" value="Cytochrome c-like domain"/>
    <property type="match status" value="1"/>
</dbReference>
<dbReference type="OrthoDB" id="70223at2"/>
<dbReference type="PANTHER" id="PTHR35008">
    <property type="entry name" value="BLL4482 PROTEIN-RELATED"/>
    <property type="match status" value="1"/>
</dbReference>
<sequence>MRPSATFTAVLTLTLLLSGCGKQPPGRRLYGPNCGICHHGGAGLPGEIPPLVDRLDVIAQTPEGRRYLADVMLNGLAGPIMANGEKYNFGMPSFRRLDDQQIALILNWLIARGETKPAPVMTPHDIAEARKHRLDPQSTHKERDQLSRIQPVP</sequence>
<dbReference type="STRING" id="320497.A0U93_13200"/>
<dbReference type="AlphaFoldDB" id="A0A1U9KS50"/>
<dbReference type="Proteomes" id="UP000188604">
    <property type="component" value="Chromosome"/>
</dbReference>
<dbReference type="GO" id="GO:0020037">
    <property type="term" value="F:heme binding"/>
    <property type="evidence" value="ECO:0007669"/>
    <property type="project" value="InterPro"/>
</dbReference>
<organism evidence="2 3">
    <name type="scientific">Neoasaia chiangmaiensis</name>
    <dbReference type="NCBI Taxonomy" id="320497"/>
    <lineage>
        <taxon>Bacteria</taxon>
        <taxon>Pseudomonadati</taxon>
        <taxon>Pseudomonadota</taxon>
        <taxon>Alphaproteobacteria</taxon>
        <taxon>Acetobacterales</taxon>
        <taxon>Acetobacteraceae</taxon>
        <taxon>Neoasaia</taxon>
    </lineage>
</organism>
<name>A0A1U9KS50_9PROT</name>
<keyword evidence="3" id="KW-1185">Reference proteome</keyword>
<dbReference type="Pfam" id="PF13442">
    <property type="entry name" value="Cytochrome_CBB3"/>
    <property type="match status" value="1"/>
</dbReference>
<dbReference type="RefSeq" id="WP_077807762.1">
    <property type="nucleotide sequence ID" value="NZ_BJXS01000001.1"/>
</dbReference>
<dbReference type="SUPFAM" id="SSF46626">
    <property type="entry name" value="Cytochrome c"/>
    <property type="match status" value="1"/>
</dbReference>
<feature type="region of interest" description="Disordered" evidence="1">
    <location>
        <begin position="130"/>
        <end position="153"/>
    </location>
</feature>
<protein>
    <submittedName>
        <fullName evidence="2">Uncharacterized protein</fullName>
    </submittedName>
</protein>
<dbReference type="InterPro" id="IPR009056">
    <property type="entry name" value="Cyt_c-like_dom"/>
</dbReference>
<accession>A0A1U9KS50</accession>
<dbReference type="PROSITE" id="PS51257">
    <property type="entry name" value="PROKAR_LIPOPROTEIN"/>
    <property type="match status" value="1"/>
</dbReference>